<dbReference type="Proteomes" id="UP000799754">
    <property type="component" value="Unassembled WGS sequence"/>
</dbReference>
<comment type="caution">
    <text evidence="1">The sequence shown here is derived from an EMBL/GenBank/DDBJ whole genome shotgun (WGS) entry which is preliminary data.</text>
</comment>
<sequence>MELFIFGDRKAFDGSFKEADERSITLVDVTEQTFRIFLQWAYAQMSQAQLTTIPLCKDLQLIQDSAKSGAAVPPTTGTTGRDDESDSSMASDRNAAPVAAFDEGAFHYDPEGLGRTRYWKNNE</sequence>
<organism evidence="1 2">
    <name type="scientific">Macroventuria anomochaeta</name>
    <dbReference type="NCBI Taxonomy" id="301207"/>
    <lineage>
        <taxon>Eukaryota</taxon>
        <taxon>Fungi</taxon>
        <taxon>Dikarya</taxon>
        <taxon>Ascomycota</taxon>
        <taxon>Pezizomycotina</taxon>
        <taxon>Dothideomycetes</taxon>
        <taxon>Pleosporomycetidae</taxon>
        <taxon>Pleosporales</taxon>
        <taxon>Pleosporineae</taxon>
        <taxon>Didymellaceae</taxon>
        <taxon>Macroventuria</taxon>
    </lineage>
</organism>
<dbReference type="EMBL" id="MU006707">
    <property type="protein sequence ID" value="KAF2630389.1"/>
    <property type="molecule type" value="Genomic_DNA"/>
</dbReference>
<proteinExistence type="predicted"/>
<evidence type="ECO:0000313" key="1">
    <source>
        <dbReference type="EMBL" id="KAF2630389.1"/>
    </source>
</evidence>
<keyword evidence="2" id="KW-1185">Reference proteome</keyword>
<protein>
    <submittedName>
        <fullName evidence="1">Uncharacterized protein</fullName>
    </submittedName>
</protein>
<gene>
    <name evidence="1" type="ORF">BU25DRAFT_456128</name>
</gene>
<accession>A0ACB6SAP5</accession>
<evidence type="ECO:0000313" key="2">
    <source>
        <dbReference type="Proteomes" id="UP000799754"/>
    </source>
</evidence>
<reference evidence="1" key="1">
    <citation type="journal article" date="2020" name="Stud. Mycol.">
        <title>101 Dothideomycetes genomes: a test case for predicting lifestyles and emergence of pathogens.</title>
        <authorList>
            <person name="Haridas S."/>
            <person name="Albert R."/>
            <person name="Binder M."/>
            <person name="Bloem J."/>
            <person name="Labutti K."/>
            <person name="Salamov A."/>
            <person name="Andreopoulos B."/>
            <person name="Baker S."/>
            <person name="Barry K."/>
            <person name="Bills G."/>
            <person name="Bluhm B."/>
            <person name="Cannon C."/>
            <person name="Castanera R."/>
            <person name="Culley D."/>
            <person name="Daum C."/>
            <person name="Ezra D."/>
            <person name="Gonzalez J."/>
            <person name="Henrissat B."/>
            <person name="Kuo A."/>
            <person name="Liang C."/>
            <person name="Lipzen A."/>
            <person name="Lutzoni F."/>
            <person name="Magnuson J."/>
            <person name="Mondo S."/>
            <person name="Nolan M."/>
            <person name="Ohm R."/>
            <person name="Pangilinan J."/>
            <person name="Park H.-J."/>
            <person name="Ramirez L."/>
            <person name="Alfaro M."/>
            <person name="Sun H."/>
            <person name="Tritt A."/>
            <person name="Yoshinaga Y."/>
            <person name="Zwiers L.-H."/>
            <person name="Turgeon B."/>
            <person name="Goodwin S."/>
            <person name="Spatafora J."/>
            <person name="Crous P."/>
            <person name="Grigoriev I."/>
        </authorList>
    </citation>
    <scope>NUCLEOTIDE SEQUENCE</scope>
    <source>
        <strain evidence="1">CBS 525.71</strain>
    </source>
</reference>
<name>A0ACB6SAP5_9PLEO</name>